<accession>A0ABD3V4N5</accession>
<gene>
    <name evidence="2" type="ORF">ACJMK2_011175</name>
</gene>
<dbReference type="CDD" id="cd01671">
    <property type="entry name" value="CARD"/>
    <property type="match status" value="1"/>
</dbReference>
<dbReference type="SUPFAM" id="SSF47986">
    <property type="entry name" value="DEATH domain"/>
    <property type="match status" value="1"/>
</dbReference>
<sequence length="832" mass="95272">MEPDIMDQKQFPSPTADGCGPHVLFPPTLPPGNSSFEKWPDSQFQENIIEYLETVYHQIMRLVGELRRRRNEHSEASNNVQNINHHSASGISFPQDGQLHDNVHEARFEFRSETKQETELRIPSVGSNTVEDENYGSDQNDRYCLSKAIQKNFRLLVEVLPYRDSELPDILGEVCLTDNENSRIRNQPHREDQVRQLLRTIMGRTFSVMKYFLDYSRKFNPEEVELVWKTFGELKRQGVVEKRCVLCRMMAHVDIKYVADILYERELVPADFHGRVSDSVEFVGCQDKLWGELAILCKRPRCRSAMLDNLITALEKKEKYRHFADELHRYGTRSLTCLKCTCQSNYKTGNKSSAHSTKQNRVAFCQRVESFRSSSGSTSLSPWSSHSDVNTHDPSARLQERFRKTGLQRVSSLRGRASSRFSRRRIGAKSRNHKLLSNQDDKNNETKDKENESTNKYIKSNNAVIELPNALRAASDGTQHRISPLSYNSEVQSLDEDKTIKDAFTKTVLFKNNPEVISIENGHTYYANSIHREEQERYEDDYNADLPEKVHKMLPEFLKDARHFSGADESSTTLARSNSSPLSPTRPVYLSKYMLLNDNNVTRDIPNIDISDIDNSQNKSEGSNIHSADKTDDNKKGNLIEFEISEDKTRKENFGHFEDNNTCHSNTDDLLNLADGNIRLDDGTDNSNMICQSPATNVIDVRPKGRIIRRKRRLNTIPSPAHLKGDDFNETENSFDARKPLLSKYQIDANSQIFQDGSSYTDNEMKERGEEINTLNKNIRRRDSDHYGNMWASNQPVDSGIMTNIKPRKVADQKICEGGQTNESAASSENAK</sequence>
<comment type="caution">
    <text evidence="2">The sequence shown here is derived from an EMBL/GenBank/DDBJ whole genome shotgun (WGS) entry which is preliminary data.</text>
</comment>
<feature type="compositionally biased region" description="Basic and acidic residues" evidence="1">
    <location>
        <begin position="389"/>
        <end position="403"/>
    </location>
</feature>
<feature type="compositionally biased region" description="Basic residues" evidence="1">
    <location>
        <begin position="421"/>
        <end position="434"/>
    </location>
</feature>
<feature type="region of interest" description="Disordered" evidence="1">
    <location>
        <begin position="1"/>
        <end position="38"/>
    </location>
</feature>
<evidence type="ECO:0000256" key="1">
    <source>
        <dbReference type="SAM" id="MobiDB-lite"/>
    </source>
</evidence>
<feature type="region of interest" description="Disordered" evidence="1">
    <location>
        <begin position="373"/>
        <end position="454"/>
    </location>
</feature>
<feature type="region of interest" description="Disordered" evidence="1">
    <location>
        <begin position="609"/>
        <end position="637"/>
    </location>
</feature>
<protein>
    <submittedName>
        <fullName evidence="2">Uncharacterized protein</fullName>
    </submittedName>
</protein>
<feature type="compositionally biased region" description="Basic and acidic residues" evidence="1">
    <location>
        <begin position="627"/>
        <end position="637"/>
    </location>
</feature>
<feature type="compositionally biased region" description="Low complexity" evidence="1">
    <location>
        <begin position="373"/>
        <end position="388"/>
    </location>
</feature>
<name>A0ABD3V4N5_SINWO</name>
<dbReference type="EMBL" id="JBJQND010000013">
    <property type="protein sequence ID" value="KAL3856410.1"/>
    <property type="molecule type" value="Genomic_DNA"/>
</dbReference>
<organism evidence="2 3">
    <name type="scientific">Sinanodonta woodiana</name>
    <name type="common">Chinese pond mussel</name>
    <name type="synonym">Anodonta woodiana</name>
    <dbReference type="NCBI Taxonomy" id="1069815"/>
    <lineage>
        <taxon>Eukaryota</taxon>
        <taxon>Metazoa</taxon>
        <taxon>Spiralia</taxon>
        <taxon>Lophotrochozoa</taxon>
        <taxon>Mollusca</taxon>
        <taxon>Bivalvia</taxon>
        <taxon>Autobranchia</taxon>
        <taxon>Heteroconchia</taxon>
        <taxon>Palaeoheterodonta</taxon>
        <taxon>Unionida</taxon>
        <taxon>Unionoidea</taxon>
        <taxon>Unionidae</taxon>
        <taxon>Unioninae</taxon>
        <taxon>Sinanodonta</taxon>
    </lineage>
</organism>
<feature type="compositionally biased region" description="Polar residues" evidence="1">
    <location>
        <begin position="617"/>
        <end position="626"/>
    </location>
</feature>
<dbReference type="Proteomes" id="UP001634394">
    <property type="component" value="Unassembled WGS sequence"/>
</dbReference>
<dbReference type="Gene3D" id="1.10.533.10">
    <property type="entry name" value="Death Domain, Fas"/>
    <property type="match status" value="1"/>
</dbReference>
<proteinExistence type="predicted"/>
<feature type="compositionally biased region" description="Low complexity" evidence="1">
    <location>
        <begin position="411"/>
        <end position="420"/>
    </location>
</feature>
<dbReference type="InterPro" id="IPR011029">
    <property type="entry name" value="DEATH-like_dom_sf"/>
</dbReference>
<keyword evidence="3" id="KW-1185">Reference proteome</keyword>
<dbReference type="AlphaFoldDB" id="A0ABD3V4N5"/>
<evidence type="ECO:0000313" key="3">
    <source>
        <dbReference type="Proteomes" id="UP001634394"/>
    </source>
</evidence>
<feature type="compositionally biased region" description="Basic and acidic residues" evidence="1">
    <location>
        <begin position="439"/>
        <end position="453"/>
    </location>
</feature>
<evidence type="ECO:0000313" key="2">
    <source>
        <dbReference type="EMBL" id="KAL3856410.1"/>
    </source>
</evidence>
<reference evidence="2 3" key="1">
    <citation type="submission" date="2024-11" db="EMBL/GenBank/DDBJ databases">
        <title>Chromosome-level genome assembly of the freshwater bivalve Anodonta woodiana.</title>
        <authorList>
            <person name="Chen X."/>
        </authorList>
    </citation>
    <scope>NUCLEOTIDE SEQUENCE [LARGE SCALE GENOMIC DNA]</scope>
    <source>
        <strain evidence="2">MN2024</strain>
        <tissue evidence="2">Gills</tissue>
    </source>
</reference>